<dbReference type="AlphaFoldDB" id="A0A2G8KBH8"/>
<keyword evidence="4" id="KW-1185">Reference proteome</keyword>
<feature type="compositionally biased region" description="Low complexity" evidence="2">
    <location>
        <begin position="119"/>
        <end position="143"/>
    </location>
</feature>
<keyword evidence="1" id="KW-0175">Coiled coil</keyword>
<gene>
    <name evidence="3" type="ORF">BSL78_17797</name>
</gene>
<dbReference type="Proteomes" id="UP000230750">
    <property type="component" value="Unassembled WGS sequence"/>
</dbReference>
<evidence type="ECO:0000256" key="1">
    <source>
        <dbReference type="SAM" id="Coils"/>
    </source>
</evidence>
<evidence type="ECO:0000313" key="4">
    <source>
        <dbReference type="Proteomes" id="UP000230750"/>
    </source>
</evidence>
<sequence>MGDSESDKSSAKDATDDVATFKRSCSGYVGRLGRHYNELEITHATYSKHEEVNTHNESLKGLFCKYEARFNEYLSTLEGSDVQAASDQFKLNQNNYQEFQKRVSEWLDAAVKKADDNAGDQQAQQPDDVSIRSSSGSRRSCASVTPSVRLKEAKVKRDLARLNKQQLEEAQRIKRQQLDLEMKLDELQIQHDISKAEVEVQSWEEESAEYQIGKPPQVKVHPNEKEWTVVNLPRDVNEGEKCQSLLHAVSTLTSMPKPEFLTFSADPITYCGFINN</sequence>
<feature type="region of interest" description="Disordered" evidence="2">
    <location>
        <begin position="113"/>
        <end position="145"/>
    </location>
</feature>
<evidence type="ECO:0000256" key="2">
    <source>
        <dbReference type="SAM" id="MobiDB-lite"/>
    </source>
</evidence>
<reference evidence="3 4" key="1">
    <citation type="journal article" date="2017" name="PLoS Biol.">
        <title>The sea cucumber genome provides insights into morphological evolution and visceral regeneration.</title>
        <authorList>
            <person name="Zhang X."/>
            <person name="Sun L."/>
            <person name="Yuan J."/>
            <person name="Sun Y."/>
            <person name="Gao Y."/>
            <person name="Zhang L."/>
            <person name="Li S."/>
            <person name="Dai H."/>
            <person name="Hamel J.F."/>
            <person name="Liu C."/>
            <person name="Yu Y."/>
            <person name="Liu S."/>
            <person name="Lin W."/>
            <person name="Guo K."/>
            <person name="Jin S."/>
            <person name="Xu P."/>
            <person name="Storey K.B."/>
            <person name="Huan P."/>
            <person name="Zhang T."/>
            <person name="Zhou Y."/>
            <person name="Zhang J."/>
            <person name="Lin C."/>
            <person name="Li X."/>
            <person name="Xing L."/>
            <person name="Huo D."/>
            <person name="Sun M."/>
            <person name="Wang L."/>
            <person name="Mercier A."/>
            <person name="Li F."/>
            <person name="Yang H."/>
            <person name="Xiang J."/>
        </authorList>
    </citation>
    <scope>NUCLEOTIDE SEQUENCE [LARGE SCALE GENOMIC DNA]</scope>
    <source>
        <strain evidence="3">Shaxun</strain>
        <tissue evidence="3">Muscle</tissue>
    </source>
</reference>
<organism evidence="3 4">
    <name type="scientific">Stichopus japonicus</name>
    <name type="common">Sea cucumber</name>
    <dbReference type="NCBI Taxonomy" id="307972"/>
    <lineage>
        <taxon>Eukaryota</taxon>
        <taxon>Metazoa</taxon>
        <taxon>Echinodermata</taxon>
        <taxon>Eleutherozoa</taxon>
        <taxon>Echinozoa</taxon>
        <taxon>Holothuroidea</taxon>
        <taxon>Aspidochirotacea</taxon>
        <taxon>Aspidochirotida</taxon>
        <taxon>Stichopodidae</taxon>
        <taxon>Apostichopus</taxon>
    </lineage>
</organism>
<comment type="caution">
    <text evidence="3">The sequence shown here is derived from an EMBL/GenBank/DDBJ whole genome shotgun (WGS) entry which is preliminary data.</text>
</comment>
<dbReference type="EMBL" id="MRZV01000718">
    <property type="protein sequence ID" value="PIK45332.1"/>
    <property type="molecule type" value="Genomic_DNA"/>
</dbReference>
<evidence type="ECO:0000313" key="3">
    <source>
        <dbReference type="EMBL" id="PIK45332.1"/>
    </source>
</evidence>
<name>A0A2G8KBH8_STIJA</name>
<proteinExistence type="predicted"/>
<accession>A0A2G8KBH8</accession>
<protein>
    <submittedName>
        <fullName evidence="3">Uncharacterized protein</fullName>
    </submittedName>
</protein>
<feature type="coiled-coil region" evidence="1">
    <location>
        <begin position="150"/>
        <end position="190"/>
    </location>
</feature>